<evidence type="ECO:0000256" key="12">
    <source>
        <dbReference type="ARBA" id="ARBA00034000"/>
    </source>
</evidence>
<comment type="function">
    <text evidence="1">Removes C-terminal D-alanyl residues from sugar-peptide cell wall precursors.</text>
</comment>
<dbReference type="InterPro" id="IPR012338">
    <property type="entry name" value="Beta-lactam/transpept-like"/>
</dbReference>
<dbReference type="EMBL" id="JAGQHS010000023">
    <property type="protein sequence ID" value="MCA9755453.1"/>
    <property type="molecule type" value="Genomic_DNA"/>
</dbReference>
<dbReference type="Proteomes" id="UP000739538">
    <property type="component" value="Unassembled WGS sequence"/>
</dbReference>
<proteinExistence type="inferred from homology"/>
<evidence type="ECO:0000256" key="14">
    <source>
        <dbReference type="PIRSR" id="PIRSR618044-2"/>
    </source>
</evidence>
<dbReference type="Gene3D" id="2.60.410.10">
    <property type="entry name" value="D-Ala-D-Ala carboxypeptidase, C-terminal domain"/>
    <property type="match status" value="1"/>
</dbReference>
<evidence type="ECO:0000256" key="11">
    <source>
        <dbReference type="ARBA" id="ARBA00023316"/>
    </source>
</evidence>
<evidence type="ECO:0000259" key="17">
    <source>
        <dbReference type="SMART" id="SM00936"/>
    </source>
</evidence>
<dbReference type="GO" id="GO:0006508">
    <property type="term" value="P:proteolysis"/>
    <property type="evidence" value="ECO:0007669"/>
    <property type="project" value="UniProtKB-KW"/>
</dbReference>
<keyword evidence="16" id="KW-1133">Transmembrane helix</keyword>
<keyword evidence="11" id="KW-0961">Cell wall biogenesis/degradation</keyword>
<dbReference type="EC" id="3.4.16.4" evidence="4"/>
<evidence type="ECO:0000256" key="1">
    <source>
        <dbReference type="ARBA" id="ARBA00003217"/>
    </source>
</evidence>
<gene>
    <name evidence="18" type="ORF">KDA27_06605</name>
</gene>
<feature type="active site" evidence="13">
    <location>
        <position position="186"/>
    </location>
</feature>
<dbReference type="InterPro" id="IPR018044">
    <property type="entry name" value="Peptidase_S11"/>
</dbReference>
<evidence type="ECO:0000256" key="7">
    <source>
        <dbReference type="ARBA" id="ARBA00022729"/>
    </source>
</evidence>
<evidence type="ECO:0000256" key="4">
    <source>
        <dbReference type="ARBA" id="ARBA00012448"/>
    </source>
</evidence>
<keyword evidence="9" id="KW-0133">Cell shape</keyword>
<comment type="caution">
    <text evidence="18">The sequence shown here is derived from an EMBL/GenBank/DDBJ whole genome shotgun (WGS) entry which is preliminary data.</text>
</comment>
<accession>A0A956SEL9</accession>
<comment type="pathway">
    <text evidence="2">Cell wall biogenesis; peptidoglycan biosynthesis.</text>
</comment>
<dbReference type="GO" id="GO:0009002">
    <property type="term" value="F:serine-type D-Ala-D-Ala carboxypeptidase activity"/>
    <property type="evidence" value="ECO:0007669"/>
    <property type="project" value="UniProtKB-EC"/>
</dbReference>
<dbReference type="PRINTS" id="PR00725">
    <property type="entry name" value="DADACBPTASE1"/>
</dbReference>
<evidence type="ECO:0000256" key="13">
    <source>
        <dbReference type="PIRSR" id="PIRSR618044-1"/>
    </source>
</evidence>
<dbReference type="SUPFAM" id="SSF56601">
    <property type="entry name" value="beta-lactamase/transpeptidase-like"/>
    <property type="match status" value="1"/>
</dbReference>
<keyword evidence="8" id="KW-0378">Hydrolase</keyword>
<protein>
    <recommendedName>
        <fullName evidence="4">serine-type D-Ala-D-Ala carboxypeptidase</fullName>
        <ecNumber evidence="4">3.4.16.4</ecNumber>
    </recommendedName>
</protein>
<keyword evidence="10" id="KW-0573">Peptidoglycan synthesis</keyword>
<evidence type="ECO:0000313" key="18">
    <source>
        <dbReference type="EMBL" id="MCA9755453.1"/>
    </source>
</evidence>
<dbReference type="Gene3D" id="3.40.710.10">
    <property type="entry name" value="DD-peptidase/beta-lactamase superfamily"/>
    <property type="match status" value="1"/>
</dbReference>
<dbReference type="PANTHER" id="PTHR21581:SF6">
    <property type="entry name" value="TRAFFICKING PROTEIN PARTICLE COMPLEX SUBUNIT 12"/>
    <property type="match status" value="1"/>
</dbReference>
<dbReference type="SUPFAM" id="SSF69189">
    <property type="entry name" value="Penicillin-binding protein associated domain"/>
    <property type="match status" value="1"/>
</dbReference>
<feature type="domain" description="Peptidase S11 D-Ala-D-Ala carboxypeptidase A C-terminal" evidence="17">
    <location>
        <begin position="342"/>
        <end position="433"/>
    </location>
</feature>
<keyword evidence="6" id="KW-0645">Protease</keyword>
<dbReference type="SMART" id="SM00936">
    <property type="entry name" value="PBP5_C"/>
    <property type="match status" value="1"/>
</dbReference>
<evidence type="ECO:0000313" key="19">
    <source>
        <dbReference type="Proteomes" id="UP000739538"/>
    </source>
</evidence>
<dbReference type="InterPro" id="IPR012907">
    <property type="entry name" value="Peptidase_S11_C"/>
</dbReference>
<dbReference type="GO" id="GO:0008360">
    <property type="term" value="P:regulation of cell shape"/>
    <property type="evidence" value="ECO:0007669"/>
    <property type="project" value="UniProtKB-KW"/>
</dbReference>
<reference evidence="18" key="1">
    <citation type="submission" date="2020-04" db="EMBL/GenBank/DDBJ databases">
        <authorList>
            <person name="Zhang T."/>
        </authorList>
    </citation>
    <scope>NUCLEOTIDE SEQUENCE</scope>
    <source>
        <strain evidence="18">HKST-UBA02</strain>
    </source>
</reference>
<comment type="catalytic activity">
    <reaction evidence="12">
        <text>Preferential cleavage: (Ac)2-L-Lys-D-Ala-|-D-Ala. Also transpeptidation of peptidyl-alanyl moieties that are N-acyl substituents of D-alanine.</text>
        <dbReference type="EC" id="3.4.16.4"/>
    </reaction>
</comment>
<feature type="binding site" evidence="14">
    <location>
        <position position="292"/>
    </location>
    <ligand>
        <name>substrate</name>
    </ligand>
</feature>
<reference evidence="18" key="2">
    <citation type="journal article" date="2021" name="Microbiome">
        <title>Successional dynamics and alternative stable states in a saline activated sludge microbial community over 9 years.</title>
        <authorList>
            <person name="Wang Y."/>
            <person name="Ye J."/>
            <person name="Ju F."/>
            <person name="Liu L."/>
            <person name="Boyd J.A."/>
            <person name="Deng Y."/>
            <person name="Parks D.H."/>
            <person name="Jiang X."/>
            <person name="Yin X."/>
            <person name="Woodcroft B.J."/>
            <person name="Tyson G.W."/>
            <person name="Hugenholtz P."/>
            <person name="Polz M.F."/>
            <person name="Zhang T."/>
        </authorList>
    </citation>
    <scope>NUCLEOTIDE SEQUENCE</scope>
    <source>
        <strain evidence="18">HKST-UBA02</strain>
    </source>
</reference>
<dbReference type="Pfam" id="PF07943">
    <property type="entry name" value="PBP5_C"/>
    <property type="match status" value="1"/>
</dbReference>
<dbReference type="GO" id="GO:0071555">
    <property type="term" value="P:cell wall organization"/>
    <property type="evidence" value="ECO:0007669"/>
    <property type="project" value="UniProtKB-KW"/>
</dbReference>
<evidence type="ECO:0000256" key="5">
    <source>
        <dbReference type="ARBA" id="ARBA00022645"/>
    </source>
</evidence>
<evidence type="ECO:0000256" key="6">
    <source>
        <dbReference type="ARBA" id="ARBA00022670"/>
    </source>
</evidence>
<keyword evidence="7" id="KW-0732">Signal</keyword>
<evidence type="ECO:0000256" key="3">
    <source>
        <dbReference type="ARBA" id="ARBA00007164"/>
    </source>
</evidence>
<sequence>MRPHLSRLPMKLRSSLHRTLRRPTRPGVAFALSAPVLTSRPGSRTGFVVLAIAIVGFGLVGLTGCGGGDTEAVPPMPELPDAPVLRFSGRPLEWAGEACESAILIEAETGTILYEKNSHDRRPPASIAKMMLELVVMREVDAGRLSLNDSIRVSGSASKLGGSQVYLKQGEVFSLEQMLEAIAIGSANDACVAVAEHIAGTPGGFVQLMNREADLLRLEATEYKNVHGLDDDPNAINLTTAFDIAQIARQLVQYPDVLRMASTAEAPFRDGQFILRNTNELVGRFPGLDGLKTGYTSKAGFCLCATAKRGDLRLISVVLGCPTNRDRFGVSRELLGLGFGSFLPMEIAKRGDVIETEVPVAGGTVASIHPVVAHDLTVIVSRPDDRLLETRFVPVEDLQAPLDPWDPVGEIEVVVDDHVLATVPVWTPVAVPKSGLGGWLKSRFS</sequence>
<evidence type="ECO:0000256" key="16">
    <source>
        <dbReference type="SAM" id="Phobius"/>
    </source>
</evidence>
<evidence type="ECO:0000256" key="9">
    <source>
        <dbReference type="ARBA" id="ARBA00022960"/>
    </source>
</evidence>
<keyword evidence="16" id="KW-0472">Membrane</keyword>
<dbReference type="Pfam" id="PF00768">
    <property type="entry name" value="Peptidase_S11"/>
    <property type="match status" value="1"/>
</dbReference>
<feature type="transmembrane region" description="Helical" evidence="16">
    <location>
        <begin position="48"/>
        <end position="67"/>
    </location>
</feature>
<keyword evidence="5 18" id="KW-0121">Carboxypeptidase</keyword>
<dbReference type="InterPro" id="IPR037167">
    <property type="entry name" value="Peptidase_S11_C_sf"/>
</dbReference>
<dbReference type="InterPro" id="IPR001967">
    <property type="entry name" value="Peptidase_S11_N"/>
</dbReference>
<evidence type="ECO:0000256" key="2">
    <source>
        <dbReference type="ARBA" id="ARBA00004752"/>
    </source>
</evidence>
<feature type="active site" description="Acyl-ester intermediate" evidence="13">
    <location>
        <position position="126"/>
    </location>
</feature>
<dbReference type="GO" id="GO:0009252">
    <property type="term" value="P:peptidoglycan biosynthetic process"/>
    <property type="evidence" value="ECO:0007669"/>
    <property type="project" value="UniProtKB-KW"/>
</dbReference>
<comment type="similarity">
    <text evidence="3 15">Belongs to the peptidase S11 family.</text>
</comment>
<name>A0A956SEL9_UNCEI</name>
<evidence type="ECO:0000256" key="8">
    <source>
        <dbReference type="ARBA" id="ARBA00022801"/>
    </source>
</evidence>
<dbReference type="AlphaFoldDB" id="A0A956SEL9"/>
<dbReference type="PANTHER" id="PTHR21581">
    <property type="entry name" value="D-ALANYL-D-ALANINE CARBOXYPEPTIDASE"/>
    <property type="match status" value="1"/>
</dbReference>
<evidence type="ECO:0000256" key="10">
    <source>
        <dbReference type="ARBA" id="ARBA00022984"/>
    </source>
</evidence>
<feature type="active site" description="Proton acceptor" evidence="13">
    <location>
        <position position="129"/>
    </location>
</feature>
<evidence type="ECO:0000256" key="15">
    <source>
        <dbReference type="RuleBase" id="RU004016"/>
    </source>
</evidence>
<organism evidence="18 19">
    <name type="scientific">Eiseniibacteriota bacterium</name>
    <dbReference type="NCBI Taxonomy" id="2212470"/>
    <lineage>
        <taxon>Bacteria</taxon>
        <taxon>Candidatus Eiseniibacteriota</taxon>
    </lineage>
</organism>
<dbReference type="InterPro" id="IPR015956">
    <property type="entry name" value="Peniciliin-bd_prot_C_sf"/>
</dbReference>
<keyword evidence="16" id="KW-0812">Transmembrane</keyword>